<dbReference type="Gene3D" id="2.120.10.80">
    <property type="entry name" value="Kelch-type beta propeller"/>
    <property type="match status" value="1"/>
</dbReference>
<sequence>MALASGHWLDKEIRGEPPSPSIIKGKVYLFGGVSSPEAAECLPGVYRFDIVSLAWEKLPVSGVPLRTLNHSSVAVGDNIYVYGGLLDGVPTDDLMMFNTGSLEWQQWEVKGESPLSCAGQTLTSHRDKKHYTLILYGVGNLMMGLFISVIVMKEILSEFGLQGVSNGFAATKVPNVKYELSKSSVSLSYERSELAEPTGHRDFTVIRDEALDMIHKAFAMMDEQFQKLDSEKAELAQAAEALRYEKEAYRVYHQKQEQELQEMLEKHRAQNEAWLRARAEENDKERKELCKLREEAIHRAYCSLGLEHFLAERRGGEGSAIESGLTAPIKRRLLGETEETRGEICSFACCNFTLKRVLGAAPRTLLAVPHTAVCKRGGAAVVALLPKKPPVPHRKS</sequence>
<keyword evidence="4" id="KW-1133">Transmembrane helix</keyword>
<keyword evidence="6" id="KW-1185">Reference proteome</keyword>
<evidence type="ECO:0000256" key="1">
    <source>
        <dbReference type="ARBA" id="ARBA00022441"/>
    </source>
</evidence>
<keyword evidence="3" id="KW-0175">Coiled coil</keyword>
<reference evidence="5 6" key="1">
    <citation type="submission" date="2024-09" db="EMBL/GenBank/DDBJ databases">
        <title>A chromosome-level genome assembly of Gray's grenadier anchovy, Coilia grayii.</title>
        <authorList>
            <person name="Fu Z."/>
        </authorList>
    </citation>
    <scope>NUCLEOTIDE SEQUENCE [LARGE SCALE GENOMIC DNA]</scope>
    <source>
        <strain evidence="5">G4</strain>
        <tissue evidence="5">Muscle</tissue>
    </source>
</reference>
<dbReference type="SUPFAM" id="SSF117281">
    <property type="entry name" value="Kelch motif"/>
    <property type="match status" value="1"/>
</dbReference>
<dbReference type="AlphaFoldDB" id="A0ABD1JNA9"/>
<keyword evidence="1" id="KW-0880">Kelch repeat</keyword>
<evidence type="ECO:0000256" key="2">
    <source>
        <dbReference type="ARBA" id="ARBA00022737"/>
    </source>
</evidence>
<dbReference type="PANTHER" id="PTHR46093:SF17">
    <property type="entry name" value="ZMP:0000001301"/>
    <property type="match status" value="1"/>
</dbReference>
<protein>
    <submittedName>
        <fullName evidence="5">Uncharacterized protein</fullName>
    </submittedName>
</protein>
<proteinExistence type="predicted"/>
<dbReference type="Proteomes" id="UP001591681">
    <property type="component" value="Unassembled WGS sequence"/>
</dbReference>
<keyword evidence="4" id="KW-0472">Membrane</keyword>
<evidence type="ECO:0000313" key="6">
    <source>
        <dbReference type="Proteomes" id="UP001591681"/>
    </source>
</evidence>
<dbReference type="PANTHER" id="PTHR46093">
    <property type="entry name" value="ACYL-COA-BINDING DOMAIN-CONTAINING PROTEIN 5"/>
    <property type="match status" value="1"/>
</dbReference>
<feature type="coiled-coil region" evidence="3">
    <location>
        <begin position="221"/>
        <end position="284"/>
    </location>
</feature>
<dbReference type="InterPro" id="IPR015915">
    <property type="entry name" value="Kelch-typ_b-propeller"/>
</dbReference>
<name>A0ABD1JNA9_9TELE</name>
<dbReference type="EMBL" id="JBHFQA010000014">
    <property type="protein sequence ID" value="KAL2087696.1"/>
    <property type="molecule type" value="Genomic_DNA"/>
</dbReference>
<comment type="caution">
    <text evidence="5">The sequence shown here is derived from an EMBL/GenBank/DDBJ whole genome shotgun (WGS) entry which is preliminary data.</text>
</comment>
<evidence type="ECO:0000313" key="5">
    <source>
        <dbReference type="EMBL" id="KAL2087696.1"/>
    </source>
</evidence>
<evidence type="ECO:0000256" key="4">
    <source>
        <dbReference type="SAM" id="Phobius"/>
    </source>
</evidence>
<dbReference type="Pfam" id="PF24681">
    <property type="entry name" value="Kelch_KLHDC2_KLHL20_DRC7"/>
    <property type="match status" value="1"/>
</dbReference>
<organism evidence="5 6">
    <name type="scientific">Coilia grayii</name>
    <name type="common">Gray's grenadier anchovy</name>
    <dbReference type="NCBI Taxonomy" id="363190"/>
    <lineage>
        <taxon>Eukaryota</taxon>
        <taxon>Metazoa</taxon>
        <taxon>Chordata</taxon>
        <taxon>Craniata</taxon>
        <taxon>Vertebrata</taxon>
        <taxon>Euteleostomi</taxon>
        <taxon>Actinopterygii</taxon>
        <taxon>Neopterygii</taxon>
        <taxon>Teleostei</taxon>
        <taxon>Clupei</taxon>
        <taxon>Clupeiformes</taxon>
        <taxon>Clupeoidei</taxon>
        <taxon>Engraulidae</taxon>
        <taxon>Coilinae</taxon>
        <taxon>Coilia</taxon>
    </lineage>
</organism>
<feature type="transmembrane region" description="Helical" evidence="4">
    <location>
        <begin position="133"/>
        <end position="152"/>
    </location>
</feature>
<keyword evidence="4" id="KW-0812">Transmembrane</keyword>
<keyword evidence="2" id="KW-0677">Repeat</keyword>
<accession>A0ABD1JNA9</accession>
<gene>
    <name evidence="5" type="ORF">ACEWY4_016524</name>
</gene>
<evidence type="ECO:0000256" key="3">
    <source>
        <dbReference type="SAM" id="Coils"/>
    </source>
</evidence>